<evidence type="ECO:0000313" key="2">
    <source>
        <dbReference type="Proteomes" id="UP000663823"/>
    </source>
</evidence>
<comment type="caution">
    <text evidence="1">The sequence shown here is derived from an EMBL/GenBank/DDBJ whole genome shotgun (WGS) entry which is preliminary data.</text>
</comment>
<dbReference type="SUPFAM" id="SSF53448">
    <property type="entry name" value="Nucleotide-diphospho-sugar transferases"/>
    <property type="match status" value="1"/>
</dbReference>
<dbReference type="Gene3D" id="3.90.550.10">
    <property type="entry name" value="Spore Coat Polysaccharide Biosynthesis Protein SpsA, Chain A"/>
    <property type="match status" value="1"/>
</dbReference>
<dbReference type="AlphaFoldDB" id="A0A819ZNZ3"/>
<dbReference type="InterPro" id="IPR029044">
    <property type="entry name" value="Nucleotide-diphossugar_trans"/>
</dbReference>
<dbReference type="EMBL" id="CAJOAX010017933">
    <property type="protein sequence ID" value="CAF4177219.1"/>
    <property type="molecule type" value="Genomic_DNA"/>
</dbReference>
<organism evidence="1 2">
    <name type="scientific">Rotaria sordida</name>
    <dbReference type="NCBI Taxonomy" id="392033"/>
    <lineage>
        <taxon>Eukaryota</taxon>
        <taxon>Metazoa</taxon>
        <taxon>Spiralia</taxon>
        <taxon>Gnathifera</taxon>
        <taxon>Rotifera</taxon>
        <taxon>Eurotatoria</taxon>
        <taxon>Bdelloidea</taxon>
        <taxon>Philodinida</taxon>
        <taxon>Philodinidae</taxon>
        <taxon>Rotaria</taxon>
    </lineage>
</organism>
<protein>
    <submittedName>
        <fullName evidence="1">Uncharacterized protein</fullName>
    </submittedName>
</protein>
<accession>A0A819ZNZ3</accession>
<sequence length="297" mass="35177">MPNANQNPTSVPNKSMTDNARYNYGNYINIGFSEFEFLQAKQREIELQQKYDLTAILLYWQRPASVVKAVNYLLDSNLFKEIIIWNNNPNINLEKTIFKKNNYSLDSIRIINSKENLKDEAKYRACVQAKTIACFYSDDDWDTSFYLKSLIADFRVDPYILHSVTNPYTFYTNLMWTYFDNKIDLHTGFSWIGCGCILLREYAQQHLQYLQIYLKNHRSLIYFSDVFFSIWLNDIPSQFNMNIRRLPASSTGTRFSLTAKFLQYQHESSILAIRILEDNLRQNQSNDTNYIDFSRRQ</sequence>
<name>A0A819ZNZ3_9BILA</name>
<dbReference type="Proteomes" id="UP000663823">
    <property type="component" value="Unassembled WGS sequence"/>
</dbReference>
<evidence type="ECO:0000313" key="1">
    <source>
        <dbReference type="EMBL" id="CAF4177219.1"/>
    </source>
</evidence>
<feature type="non-terminal residue" evidence="1">
    <location>
        <position position="297"/>
    </location>
</feature>
<reference evidence="1" key="1">
    <citation type="submission" date="2021-02" db="EMBL/GenBank/DDBJ databases">
        <authorList>
            <person name="Nowell W R."/>
        </authorList>
    </citation>
    <scope>NUCLEOTIDE SEQUENCE</scope>
</reference>
<gene>
    <name evidence="1" type="ORF">OTI717_LOCUS37500</name>
</gene>
<proteinExistence type="predicted"/>